<name>D9QF30_BRESC</name>
<protein>
    <submittedName>
        <fullName evidence="1">Uncharacterized protein</fullName>
    </submittedName>
</protein>
<accession>D9QF30</accession>
<dbReference type="RefSeq" id="WP_013268618.1">
    <property type="nucleotide sequence ID" value="NC_014375.1"/>
</dbReference>
<dbReference type="AlphaFoldDB" id="D9QF30"/>
<dbReference type="EMBL" id="CP002102">
    <property type="protein sequence ID" value="ADL00515.1"/>
    <property type="molecule type" value="Genomic_DNA"/>
</dbReference>
<dbReference type="Proteomes" id="UP000002696">
    <property type="component" value="Chromosome"/>
</dbReference>
<evidence type="ECO:0000313" key="2">
    <source>
        <dbReference type="Proteomes" id="UP000002696"/>
    </source>
</evidence>
<dbReference type="HOGENOM" id="CLU_1861384_0_0_5"/>
<sequence>MSLIILLGFLGVTGPQTPPAPLIHYLPAQSGETQSRFVCGEQEVLFRVRVDDDRVSILSYSGAAGQASAEQLARWNTWLAPMRRMVAQRFVCRGNSENLEIQGTRTQIDGPVSVSAFWHEGQLARYPDPYEMQVGRE</sequence>
<dbReference type="KEGG" id="bsb:Bresu_1203"/>
<dbReference type="BioCyc" id="BSUB633149:G1GM8-1200-MONOMER"/>
<keyword evidence="2" id="KW-1185">Reference proteome</keyword>
<proteinExistence type="predicted"/>
<evidence type="ECO:0000313" key="1">
    <source>
        <dbReference type="EMBL" id="ADL00515.1"/>
    </source>
</evidence>
<organism evidence="1 2">
    <name type="scientific">Brevundimonas subvibrioides (strain ATCC 15264 / DSM 4735 / LMG 14903 / NBRC 16000 / CB 81)</name>
    <name type="common">Caulobacter subvibrioides</name>
    <dbReference type="NCBI Taxonomy" id="633149"/>
    <lineage>
        <taxon>Bacteria</taxon>
        <taxon>Pseudomonadati</taxon>
        <taxon>Pseudomonadota</taxon>
        <taxon>Alphaproteobacteria</taxon>
        <taxon>Caulobacterales</taxon>
        <taxon>Caulobacteraceae</taxon>
        <taxon>Brevundimonas</taxon>
    </lineage>
</organism>
<gene>
    <name evidence="1" type="ordered locus">Bresu_1203</name>
</gene>
<reference evidence="2" key="1">
    <citation type="journal article" date="2011" name="J. Bacteriol.">
        <title>Genome sequences of eight morphologically diverse alphaproteobacteria.</title>
        <authorList>
            <consortium name="US DOE Joint Genome Institute"/>
            <person name="Brown P.J."/>
            <person name="Kysela D.T."/>
            <person name="Buechlein A."/>
            <person name="Hemmerich C."/>
            <person name="Brun Y.V."/>
        </authorList>
    </citation>
    <scope>NUCLEOTIDE SEQUENCE [LARGE SCALE GENOMIC DNA]</scope>
    <source>
        <strain evidence="2">ATCC 15264 / DSM 4735 / LMG 14903 / NBRC 16000 / CB 81</strain>
    </source>
</reference>
<dbReference type="InParanoid" id="D9QF30"/>